<evidence type="ECO:0000259" key="7">
    <source>
        <dbReference type="PROSITE" id="PS50052"/>
    </source>
</evidence>
<proteinExistence type="inferred from homology"/>
<keyword evidence="2" id="KW-0433">Leucine-rich repeat</keyword>
<dbReference type="InterPro" id="IPR001611">
    <property type="entry name" value="Leu-rich_rpt"/>
</dbReference>
<dbReference type="SMART" id="SM00072">
    <property type="entry name" value="GuKc"/>
    <property type="match status" value="1"/>
</dbReference>
<feature type="domain" description="Guanylate kinase-like" evidence="7">
    <location>
        <begin position="461"/>
        <end position="661"/>
    </location>
</feature>
<comment type="caution">
    <text evidence="8">The sequence shown here is derived from an EMBL/GenBank/DDBJ whole genome shotgun (WGS) entry which is preliminary data.</text>
</comment>
<dbReference type="Pfam" id="PF00560">
    <property type="entry name" value="LRR_1"/>
    <property type="match status" value="2"/>
</dbReference>
<feature type="compositionally biased region" description="Low complexity" evidence="6">
    <location>
        <begin position="1"/>
        <end position="27"/>
    </location>
</feature>
<evidence type="ECO:0000256" key="1">
    <source>
        <dbReference type="ARBA" id="ARBA00005790"/>
    </source>
</evidence>
<dbReference type="InterPro" id="IPR032675">
    <property type="entry name" value="LRR_dom_sf"/>
</dbReference>
<dbReference type="FunFam" id="3.30.63.10:FF:000002">
    <property type="entry name" value="Guanylate kinase 1"/>
    <property type="match status" value="1"/>
</dbReference>
<dbReference type="Pfam" id="PF00625">
    <property type="entry name" value="Guanylate_kin"/>
    <property type="match status" value="1"/>
</dbReference>
<keyword evidence="9" id="KW-1185">Reference proteome</keyword>
<keyword evidence="5" id="KW-0418">Kinase</keyword>
<dbReference type="InterPro" id="IPR008144">
    <property type="entry name" value="Guanylate_kin-like_dom"/>
</dbReference>
<dbReference type="PROSITE" id="PS50052">
    <property type="entry name" value="GUANYLATE_KINASE_2"/>
    <property type="match status" value="1"/>
</dbReference>
<dbReference type="InterPro" id="IPR025875">
    <property type="entry name" value="Leu-rich_rpt_4"/>
</dbReference>
<dbReference type="PANTHER" id="PTHR23117">
    <property type="entry name" value="GUANYLATE KINASE-RELATED"/>
    <property type="match status" value="1"/>
</dbReference>
<dbReference type="SMART" id="SM00365">
    <property type="entry name" value="LRR_SD22"/>
    <property type="match status" value="7"/>
</dbReference>
<reference evidence="8" key="1">
    <citation type="submission" date="2020-05" db="EMBL/GenBank/DDBJ databases">
        <title>Phylogenomic resolution of chytrid fungi.</title>
        <authorList>
            <person name="Stajich J.E."/>
            <person name="Amses K."/>
            <person name="Simmons R."/>
            <person name="Seto K."/>
            <person name="Myers J."/>
            <person name="Bonds A."/>
            <person name="Quandt C.A."/>
            <person name="Barry K."/>
            <person name="Liu P."/>
            <person name="Grigoriev I."/>
            <person name="Longcore J.E."/>
            <person name="James T.Y."/>
        </authorList>
    </citation>
    <scope>NUCLEOTIDE SEQUENCE</scope>
    <source>
        <strain evidence="8">JEL0476</strain>
    </source>
</reference>
<sequence>MEVKKLSQQQQQKLSQRSLQNLKKSQQNLNKSLQNSREQSKSNSIANLLKQVADTTDSEFEGKPTEDLLLNKTAINESNTEELIKKKEDVKIEDSEEVDFNNRLKNLPLSFELLKNGLSCLGLCPNGLRNVYLRLSLPGANLTNINFLKNFVFLQNLDLSGNNIEDVSVLEFNKFLVQIDLSDNKLASILNLENGQPPYNLQELDLSRNYISDICSLEKLRFLKRLCLDYNDISKLDGFSSCKFLSHLSISHNKIGKIEGLNGLPLRYIDFRHNQISSLSGLSTLIKLEQLFLGNNNITSLQYDRLKNNFQPENHPYLRQLHLENNYLTESEELSVLTVLTYLRDVKLEGNPFTFEGTDYGEYGTTRRISVNTISDLETQNSVCQTFDAKPEERYKLHLFFLIPNLKILDGFEITAEEKVAALNRYNPPVEVIGSIRHACLMQREVKYLAKIKEKDIKSHKKPIIICGPNGVGKRTLRNKLMAEFPQVYGNAISHTTRKPRHGETNSIDYYFIQRHDFKKMNSENKFVEVVEMFGNMYGITYDSIKKVQEDGKICLIDLELEGVMNLKKSSLAPLCVYVTAPSMDILATRLQSKFSRGTVSSQNQLVHSNSNTDSEYIQQWLCQAKINQLDVNSEINSMFDLKLVNDDLSVCYNELKKQLVKWYWESYGKDK</sequence>
<dbReference type="GO" id="GO:0005829">
    <property type="term" value="C:cytosol"/>
    <property type="evidence" value="ECO:0007669"/>
    <property type="project" value="TreeGrafter"/>
</dbReference>
<name>A0AAD5Y040_9FUNG</name>
<dbReference type="CDD" id="cd00071">
    <property type="entry name" value="GMPK"/>
    <property type="match status" value="1"/>
</dbReference>
<dbReference type="SUPFAM" id="SSF52058">
    <property type="entry name" value="L domain-like"/>
    <property type="match status" value="1"/>
</dbReference>
<evidence type="ECO:0000256" key="3">
    <source>
        <dbReference type="ARBA" id="ARBA00022679"/>
    </source>
</evidence>
<protein>
    <recommendedName>
        <fullName evidence="7">Guanylate kinase-like domain-containing protein</fullName>
    </recommendedName>
</protein>
<feature type="region of interest" description="Disordered" evidence="6">
    <location>
        <begin position="1"/>
        <end position="42"/>
    </location>
</feature>
<dbReference type="Gene3D" id="3.40.50.300">
    <property type="entry name" value="P-loop containing nucleotide triphosphate hydrolases"/>
    <property type="match status" value="1"/>
</dbReference>
<dbReference type="PANTHER" id="PTHR23117:SF13">
    <property type="entry name" value="GUANYLATE KINASE"/>
    <property type="match status" value="1"/>
</dbReference>
<dbReference type="EMBL" id="JADGJW010000104">
    <property type="protein sequence ID" value="KAJ3224110.1"/>
    <property type="molecule type" value="Genomic_DNA"/>
</dbReference>
<dbReference type="InterPro" id="IPR008145">
    <property type="entry name" value="GK/Ca_channel_bsu"/>
</dbReference>
<dbReference type="PROSITE" id="PS51450">
    <property type="entry name" value="LRR"/>
    <property type="match status" value="7"/>
</dbReference>
<feature type="compositionally biased region" description="Polar residues" evidence="6">
    <location>
        <begin position="28"/>
        <end position="42"/>
    </location>
</feature>
<evidence type="ECO:0000256" key="4">
    <source>
        <dbReference type="ARBA" id="ARBA00022737"/>
    </source>
</evidence>
<dbReference type="InterPro" id="IPR027417">
    <property type="entry name" value="P-loop_NTPase"/>
</dbReference>
<evidence type="ECO:0000256" key="5">
    <source>
        <dbReference type="ARBA" id="ARBA00022777"/>
    </source>
</evidence>
<dbReference type="Pfam" id="PF12799">
    <property type="entry name" value="LRR_4"/>
    <property type="match status" value="2"/>
</dbReference>
<evidence type="ECO:0000313" key="8">
    <source>
        <dbReference type="EMBL" id="KAJ3224110.1"/>
    </source>
</evidence>
<keyword evidence="4" id="KW-0677">Repeat</keyword>
<evidence type="ECO:0000256" key="2">
    <source>
        <dbReference type="ARBA" id="ARBA00022614"/>
    </source>
</evidence>
<gene>
    <name evidence="8" type="ORF">HK099_000221</name>
</gene>
<keyword evidence="3" id="KW-0808">Transferase</keyword>
<comment type="similarity">
    <text evidence="1">Belongs to the guanylate kinase family.</text>
</comment>
<evidence type="ECO:0000313" key="9">
    <source>
        <dbReference type="Proteomes" id="UP001211065"/>
    </source>
</evidence>
<organism evidence="8 9">
    <name type="scientific">Clydaea vesicula</name>
    <dbReference type="NCBI Taxonomy" id="447962"/>
    <lineage>
        <taxon>Eukaryota</taxon>
        <taxon>Fungi</taxon>
        <taxon>Fungi incertae sedis</taxon>
        <taxon>Chytridiomycota</taxon>
        <taxon>Chytridiomycota incertae sedis</taxon>
        <taxon>Chytridiomycetes</taxon>
        <taxon>Lobulomycetales</taxon>
        <taxon>Lobulomycetaceae</taxon>
        <taxon>Clydaea</taxon>
    </lineage>
</organism>
<dbReference type="SUPFAM" id="SSF52540">
    <property type="entry name" value="P-loop containing nucleoside triphosphate hydrolases"/>
    <property type="match status" value="1"/>
</dbReference>
<dbReference type="GO" id="GO:0004385">
    <property type="term" value="F:GMP kinase activity"/>
    <property type="evidence" value="ECO:0007669"/>
    <property type="project" value="TreeGrafter"/>
</dbReference>
<dbReference type="Proteomes" id="UP001211065">
    <property type="component" value="Unassembled WGS sequence"/>
</dbReference>
<accession>A0AAD5Y040</accession>
<evidence type="ECO:0000256" key="6">
    <source>
        <dbReference type="SAM" id="MobiDB-lite"/>
    </source>
</evidence>
<dbReference type="Gene3D" id="3.80.10.10">
    <property type="entry name" value="Ribonuclease Inhibitor"/>
    <property type="match status" value="3"/>
</dbReference>
<dbReference type="AlphaFoldDB" id="A0AAD5Y040"/>